<keyword evidence="3" id="KW-1185">Reference proteome</keyword>
<dbReference type="RefSeq" id="WP_268901230.1">
    <property type="nucleotide sequence ID" value="NZ_JAKNQT010000001.1"/>
</dbReference>
<dbReference type="PANTHER" id="PTHR42850">
    <property type="entry name" value="METALLOPHOSPHOESTERASE"/>
    <property type="match status" value="1"/>
</dbReference>
<dbReference type="InterPro" id="IPR029052">
    <property type="entry name" value="Metallo-depent_PP-like"/>
</dbReference>
<evidence type="ECO:0000313" key="3">
    <source>
        <dbReference type="Proteomes" id="UP001321125"/>
    </source>
</evidence>
<organism evidence="2 3">
    <name type="scientific">Vreelandella janggokensis</name>
    <dbReference type="NCBI Taxonomy" id="370767"/>
    <lineage>
        <taxon>Bacteria</taxon>
        <taxon>Pseudomonadati</taxon>
        <taxon>Pseudomonadota</taxon>
        <taxon>Gammaproteobacteria</taxon>
        <taxon>Oceanospirillales</taxon>
        <taxon>Halomonadaceae</taxon>
        <taxon>Vreelandella</taxon>
    </lineage>
</organism>
<dbReference type="Gene3D" id="3.60.21.10">
    <property type="match status" value="1"/>
</dbReference>
<gene>
    <name evidence="2" type="ORF">L0635_04560</name>
</gene>
<dbReference type="Pfam" id="PF00149">
    <property type="entry name" value="Metallophos"/>
    <property type="match status" value="1"/>
</dbReference>
<evidence type="ECO:0000259" key="1">
    <source>
        <dbReference type="PROSITE" id="PS00125"/>
    </source>
</evidence>
<dbReference type="PANTHER" id="PTHR42850:SF4">
    <property type="entry name" value="ZINC-DEPENDENT ENDOPOLYPHOSPHATASE"/>
    <property type="match status" value="1"/>
</dbReference>
<proteinExistence type="predicted"/>
<dbReference type="InterPro" id="IPR050126">
    <property type="entry name" value="Ap4A_hydrolase"/>
</dbReference>
<dbReference type="SUPFAM" id="SSF56300">
    <property type="entry name" value="Metallo-dependent phosphatases"/>
    <property type="match status" value="1"/>
</dbReference>
<dbReference type="PROSITE" id="PS00125">
    <property type="entry name" value="SER_THR_PHOSPHATASE"/>
    <property type="match status" value="1"/>
</dbReference>
<dbReference type="Proteomes" id="UP001321125">
    <property type="component" value="Unassembled WGS sequence"/>
</dbReference>
<evidence type="ECO:0000313" key="2">
    <source>
        <dbReference type="EMBL" id="MCZ0926352.1"/>
    </source>
</evidence>
<feature type="domain" description="Serine/threonine specific protein phosphatases" evidence="1">
    <location>
        <begin position="72"/>
        <end position="77"/>
    </location>
</feature>
<name>A0ABT4IRR0_9GAMM</name>
<dbReference type="InterPro" id="IPR004843">
    <property type="entry name" value="Calcineurin-like_PHP"/>
</dbReference>
<accession>A0ABT4IRR0</accession>
<comment type="caution">
    <text evidence="2">The sequence shown here is derived from an EMBL/GenBank/DDBJ whole genome shotgun (WGS) entry which is preliminary data.</text>
</comment>
<dbReference type="EMBL" id="JAKNQU010000002">
    <property type="protein sequence ID" value="MCZ0926352.1"/>
    <property type="molecule type" value="Genomic_DNA"/>
</dbReference>
<dbReference type="InterPro" id="IPR006186">
    <property type="entry name" value="Ser/Thr-sp_prot-phosphatase"/>
</dbReference>
<sequence>MRLIQKHDQNMTGRDFIVSDIHGQYDLLIEAMARVDFDKIKDRLFCVGDLIDRGADSLKCLSLPFEPWFFGVRGNHEMLALEALERGGNAESLWMINGGTWANKENRPEVHRLLLKALKYLPYARQVEVMGQQIGIVHAESPADWSMIEDAGPAEKEQIVWGRSRIKRMEKTPVTGIDAVVVGHTIIERPTWLGNVFYIDTGAFQTGRLTLINAREVLA</sequence>
<protein>
    <submittedName>
        <fullName evidence="2">Metallophosphoesterase</fullName>
    </submittedName>
</protein>
<reference evidence="2 3" key="1">
    <citation type="submission" date="2022-02" db="EMBL/GenBank/DDBJ databases">
        <title>Study of halophilic communities from a Mexican lake.</title>
        <authorList>
            <person name="Hernandez-Soto L.M."/>
            <person name="Martinez-Abarca F."/>
            <person name="Ramirez-Saad H.C."/>
            <person name="Aguirre-Garrido J.F."/>
        </authorList>
    </citation>
    <scope>NUCLEOTIDE SEQUENCE [LARGE SCALE GENOMIC DNA]</scope>
    <source>
        <strain evidence="2 3">Hjan13</strain>
    </source>
</reference>